<feature type="transmembrane region" description="Helical" evidence="1">
    <location>
        <begin position="156"/>
        <end position="175"/>
    </location>
</feature>
<dbReference type="GO" id="GO:0016020">
    <property type="term" value="C:membrane"/>
    <property type="evidence" value="ECO:0007669"/>
    <property type="project" value="InterPro"/>
</dbReference>
<proteinExistence type="predicted"/>
<evidence type="ECO:0000313" key="3">
    <source>
        <dbReference type="EMBL" id="ANY79221.1"/>
    </source>
</evidence>
<gene>
    <name evidence="3" type="ORF">BB934_14175</name>
</gene>
<feature type="transmembrane region" description="Helical" evidence="1">
    <location>
        <begin position="282"/>
        <end position="298"/>
    </location>
</feature>
<sequence>MTTSLIWIPVTLAAAAAQTGRNATQRRLTETIGTVGATQVRFLYGFPFALLALAGMALATGERVPAPNATFLAYVLTGAVTQIMATALMLSAMRERAFSVVTAYTKTEPVQVALFGLLLLGDHLTPAMALAIAVATSGVLVMSVKPGTSLTASGTRPVLFGLASGAFFAVAAIGFRGAILSLDEGSSVMRASTTLVWALGLQAAILLVWLGAFDRKALLASFAAWRPSLGAGFLGALASQFWFIGFALTTAANVRTLALVEVLMAQAVSHRFLAQATTRRELAGMLLILGGVALLLLAQR</sequence>
<dbReference type="Pfam" id="PF00892">
    <property type="entry name" value="EamA"/>
    <property type="match status" value="1"/>
</dbReference>
<dbReference type="Gene3D" id="1.10.3730.20">
    <property type="match status" value="1"/>
</dbReference>
<keyword evidence="1" id="KW-0472">Membrane</keyword>
<dbReference type="SUPFAM" id="SSF103481">
    <property type="entry name" value="Multidrug resistance efflux transporter EmrE"/>
    <property type="match status" value="2"/>
</dbReference>
<protein>
    <submittedName>
        <fullName evidence="3">Multidrug DMT transporter permease</fullName>
    </submittedName>
</protein>
<dbReference type="RefSeq" id="WP_099510225.1">
    <property type="nucleotide sequence ID" value="NZ_CP016616.1"/>
</dbReference>
<name>A0A1B2EGV9_9HYPH</name>
<evidence type="ECO:0000256" key="1">
    <source>
        <dbReference type="SAM" id="Phobius"/>
    </source>
</evidence>
<keyword evidence="1" id="KW-0812">Transmembrane</keyword>
<reference evidence="3" key="1">
    <citation type="submission" date="2016-07" db="EMBL/GenBank/DDBJ databases">
        <title>Microvirga ossetica sp. nov. a new species of rhizobia isolated from root nodules of the legume species Vicia alpestris Steven originated from North Ossetia region in the Caucasus.</title>
        <authorList>
            <person name="Safronova V.I."/>
            <person name="Kuznetsova I.G."/>
            <person name="Sazanova A.L."/>
            <person name="Belimov A."/>
            <person name="Andronov E."/>
            <person name="Osledkin Y.S."/>
            <person name="Onishchuk O.P."/>
            <person name="Kurchak O.N."/>
            <person name="Shaposhnikov A.I."/>
            <person name="Willems A."/>
            <person name="Tikhonovich I.A."/>
        </authorList>
    </citation>
    <scope>NUCLEOTIDE SEQUENCE [LARGE SCALE GENOMIC DNA]</scope>
    <source>
        <strain evidence="3">V5/3M</strain>
    </source>
</reference>
<feature type="transmembrane region" description="Helical" evidence="1">
    <location>
        <begin position="233"/>
        <end position="254"/>
    </location>
</feature>
<feature type="domain" description="EamA" evidence="2">
    <location>
        <begin position="8"/>
        <end position="143"/>
    </location>
</feature>
<dbReference type="InterPro" id="IPR000620">
    <property type="entry name" value="EamA_dom"/>
</dbReference>
<dbReference type="KEGG" id="moc:BB934_14175"/>
<dbReference type="InterPro" id="IPR037185">
    <property type="entry name" value="EmrE-like"/>
</dbReference>
<dbReference type="EMBL" id="CP016616">
    <property type="protein sequence ID" value="ANY79221.1"/>
    <property type="molecule type" value="Genomic_DNA"/>
</dbReference>
<dbReference type="AlphaFoldDB" id="A0A1B2EGV9"/>
<feature type="transmembrane region" description="Helical" evidence="1">
    <location>
        <begin position="195"/>
        <end position="213"/>
    </location>
</feature>
<feature type="transmembrane region" description="Helical" evidence="1">
    <location>
        <begin position="41"/>
        <end position="59"/>
    </location>
</feature>
<accession>A0A1B2EGV9</accession>
<dbReference type="OrthoDB" id="5243804at2"/>
<feature type="transmembrane region" description="Helical" evidence="1">
    <location>
        <begin position="71"/>
        <end position="93"/>
    </location>
</feature>
<evidence type="ECO:0000259" key="2">
    <source>
        <dbReference type="Pfam" id="PF00892"/>
    </source>
</evidence>
<organism evidence="3">
    <name type="scientific">Microvirga ossetica</name>
    <dbReference type="NCBI Taxonomy" id="1882682"/>
    <lineage>
        <taxon>Bacteria</taxon>
        <taxon>Pseudomonadati</taxon>
        <taxon>Pseudomonadota</taxon>
        <taxon>Alphaproteobacteria</taxon>
        <taxon>Hyphomicrobiales</taxon>
        <taxon>Methylobacteriaceae</taxon>
        <taxon>Microvirga</taxon>
    </lineage>
</organism>
<keyword evidence="1" id="KW-1133">Transmembrane helix</keyword>